<dbReference type="PANTHER" id="PTHR37477:SF1">
    <property type="entry name" value="COBALT-PRECORRIN-5A HYDROLASE"/>
    <property type="match status" value="1"/>
</dbReference>
<feature type="domain" description="Cobalamin biosynthesis central region" evidence="2">
    <location>
        <begin position="191"/>
        <end position="287"/>
    </location>
</feature>
<dbReference type="InterPro" id="IPR021745">
    <property type="entry name" value="CbiG_mid"/>
</dbReference>
<dbReference type="Pfam" id="PF11760">
    <property type="entry name" value="CbiG_N"/>
    <property type="match status" value="1"/>
</dbReference>
<dbReference type="InterPro" id="IPR021744">
    <property type="entry name" value="CbiG_N"/>
</dbReference>
<evidence type="ECO:0000259" key="1">
    <source>
        <dbReference type="Pfam" id="PF11760"/>
    </source>
</evidence>
<dbReference type="AlphaFoldDB" id="A0A450WY97"/>
<protein>
    <submittedName>
        <fullName evidence="3">Cobalt-precorrin 5A hydrolase</fullName>
    </submittedName>
</protein>
<gene>
    <name evidence="3" type="ORF">BECKMB1821G_GA0114241_10014</name>
</gene>
<keyword evidence="3" id="KW-0378">Hydrolase</keyword>
<name>A0A450WY97_9GAMM</name>
<accession>A0A450WY97</accession>
<evidence type="ECO:0000313" key="3">
    <source>
        <dbReference type="EMBL" id="VFK21993.1"/>
    </source>
</evidence>
<evidence type="ECO:0000259" key="2">
    <source>
        <dbReference type="Pfam" id="PF11761"/>
    </source>
</evidence>
<reference evidence="3" key="1">
    <citation type="submission" date="2019-02" db="EMBL/GenBank/DDBJ databases">
        <authorList>
            <person name="Gruber-Vodicka R. H."/>
            <person name="Seah K. B. B."/>
        </authorList>
    </citation>
    <scope>NUCLEOTIDE SEQUENCE</scope>
    <source>
        <strain evidence="3">BECK_BZ197</strain>
    </source>
</reference>
<dbReference type="SUPFAM" id="SSF159672">
    <property type="entry name" value="CbiG N-terminal domain-like"/>
    <property type="match status" value="1"/>
</dbReference>
<dbReference type="PANTHER" id="PTHR37477">
    <property type="entry name" value="COBALT-PRECORRIN-5A HYDROLASE"/>
    <property type="match status" value="1"/>
</dbReference>
<organism evidence="3">
    <name type="scientific">Candidatus Kentrum sp. MB</name>
    <dbReference type="NCBI Taxonomy" id="2138164"/>
    <lineage>
        <taxon>Bacteria</taxon>
        <taxon>Pseudomonadati</taxon>
        <taxon>Pseudomonadota</taxon>
        <taxon>Gammaproteobacteria</taxon>
        <taxon>Candidatus Kentrum</taxon>
    </lineage>
</organism>
<sequence>MLITTGFASPRLRVSAVSIRRKVNRRGAEAQRRKIGNTFQSFPNAPLNNLDPPTILVAVTRGGTRLARRLALRMPDAHMLVAEKFSITAGLANQVISYDGPLSARIGELFSRYNRIVFFLSLGAVVRLIAPHLKSKYLDPAIVVVDDTGRFVIPVLSGHVGGANALARQLAELLDATPVITTASDVNKTLSVDILGRELGWRVEASKTTLTRVSAHVVNREPIAFVQEIGSDAWWPHQTPLPSNIHRFHRIEDVDLDRFQAVLWVTDREADASLLRQLSQRLVIYRPSNQTELTGKHPNPS</sequence>
<dbReference type="EMBL" id="CAADFO010000001">
    <property type="protein sequence ID" value="VFK21993.1"/>
    <property type="molecule type" value="Genomic_DNA"/>
</dbReference>
<dbReference type="Gene3D" id="3.40.50.11220">
    <property type="match status" value="1"/>
</dbReference>
<dbReference type="InterPro" id="IPR038029">
    <property type="entry name" value="GbiG_N_sf"/>
</dbReference>
<proteinExistence type="predicted"/>
<dbReference type="InterPro" id="IPR052553">
    <property type="entry name" value="CbiG_hydrolase"/>
</dbReference>
<dbReference type="GO" id="GO:0016787">
    <property type="term" value="F:hydrolase activity"/>
    <property type="evidence" value="ECO:0007669"/>
    <property type="project" value="UniProtKB-KW"/>
</dbReference>
<feature type="domain" description="Cobalamin synthesis G N-terminal" evidence="1">
    <location>
        <begin position="107"/>
        <end position="185"/>
    </location>
</feature>
<dbReference type="Pfam" id="PF11761">
    <property type="entry name" value="CbiG_mid"/>
    <property type="match status" value="1"/>
</dbReference>